<keyword evidence="1" id="KW-0732">Signal</keyword>
<proteinExistence type="predicted"/>
<sequence length="132" mass="14224">MKTITCLEGLAFLSSYASAVALPTSATNSVAAMIDLAEIGNAAPPPSDIDVSKTYVLSEYNFLGNREWSISYQDGKGVWLHDSRLYTLINATESATLGRRSTSQWWRFGATGGDSYCPGIGADSLAHDRCYS</sequence>
<feature type="signal peptide" evidence="1">
    <location>
        <begin position="1"/>
        <end position="21"/>
    </location>
</feature>
<dbReference type="EMBL" id="BLKG01000049">
    <property type="protein sequence ID" value="GFF87288.1"/>
    <property type="molecule type" value="Genomic_DNA"/>
</dbReference>
<reference evidence="2 3" key="1">
    <citation type="submission" date="2020-01" db="EMBL/GenBank/DDBJ databases">
        <title>Draft genome sequence of Aspergillus udagawae IFM 53868.</title>
        <authorList>
            <person name="Takahashi H."/>
            <person name="Yaguchi T."/>
        </authorList>
    </citation>
    <scope>NUCLEOTIDE SEQUENCE [LARGE SCALE GENOMIC DNA]</scope>
    <source>
        <strain evidence="2 3">IFM 53868</strain>
    </source>
</reference>
<keyword evidence="3" id="KW-1185">Reference proteome</keyword>
<organism evidence="2 3">
    <name type="scientific">Aspergillus udagawae</name>
    <dbReference type="NCBI Taxonomy" id="91492"/>
    <lineage>
        <taxon>Eukaryota</taxon>
        <taxon>Fungi</taxon>
        <taxon>Dikarya</taxon>
        <taxon>Ascomycota</taxon>
        <taxon>Pezizomycotina</taxon>
        <taxon>Eurotiomycetes</taxon>
        <taxon>Eurotiomycetidae</taxon>
        <taxon>Eurotiales</taxon>
        <taxon>Aspergillaceae</taxon>
        <taxon>Aspergillus</taxon>
        <taxon>Aspergillus subgen. Fumigati</taxon>
    </lineage>
</organism>
<evidence type="ECO:0000313" key="2">
    <source>
        <dbReference type="EMBL" id="GFF87288.1"/>
    </source>
</evidence>
<comment type="caution">
    <text evidence="2">The sequence shown here is derived from an EMBL/GenBank/DDBJ whole genome shotgun (WGS) entry which is preliminary data.</text>
</comment>
<evidence type="ECO:0000313" key="3">
    <source>
        <dbReference type="Proteomes" id="UP000465266"/>
    </source>
</evidence>
<gene>
    <name evidence="2" type="ORF">IFM53868_05098</name>
</gene>
<protein>
    <submittedName>
        <fullName evidence="2">Uncharacterized protein</fullName>
    </submittedName>
</protein>
<feature type="chain" id="PRO_5045204135" evidence="1">
    <location>
        <begin position="22"/>
        <end position="132"/>
    </location>
</feature>
<accession>A0ABQ1ASG6</accession>
<name>A0ABQ1ASG6_9EURO</name>
<dbReference type="Proteomes" id="UP000465266">
    <property type="component" value="Unassembled WGS sequence"/>
</dbReference>
<evidence type="ECO:0000256" key="1">
    <source>
        <dbReference type="SAM" id="SignalP"/>
    </source>
</evidence>